<feature type="signal peptide" evidence="1">
    <location>
        <begin position="1"/>
        <end position="25"/>
    </location>
</feature>
<dbReference type="AlphaFoldDB" id="A0A6J5ES20"/>
<proteinExistence type="predicted"/>
<dbReference type="Proteomes" id="UP000494330">
    <property type="component" value="Unassembled WGS sequence"/>
</dbReference>
<reference evidence="2 3" key="1">
    <citation type="submission" date="2019-09" db="EMBL/GenBank/DDBJ databases">
        <authorList>
            <person name="Depoorter E."/>
        </authorList>
    </citation>
    <scope>NUCLEOTIDE SEQUENCE [LARGE SCALE GENOMIC DNA]</scope>
    <source>
        <strain evidence="2">LMG 30113</strain>
    </source>
</reference>
<organism evidence="2 3">
    <name type="scientific">Burkholderia paludis</name>
    <dbReference type="NCBI Taxonomy" id="1506587"/>
    <lineage>
        <taxon>Bacteria</taxon>
        <taxon>Pseudomonadati</taxon>
        <taxon>Pseudomonadota</taxon>
        <taxon>Betaproteobacteria</taxon>
        <taxon>Burkholderiales</taxon>
        <taxon>Burkholderiaceae</taxon>
        <taxon>Burkholderia</taxon>
        <taxon>Burkholderia cepacia complex</taxon>
    </lineage>
</organism>
<dbReference type="RefSeq" id="WP_152601710.1">
    <property type="nucleotide sequence ID" value="NZ_CABVQD010000035.1"/>
</dbReference>
<evidence type="ECO:0000313" key="2">
    <source>
        <dbReference type="EMBL" id="VWC33128.1"/>
    </source>
</evidence>
<accession>A0A6J5ES20</accession>
<gene>
    <name evidence="2" type="ORF">BPA30113_06412</name>
</gene>
<keyword evidence="1" id="KW-0732">Signal</keyword>
<evidence type="ECO:0008006" key="4">
    <source>
        <dbReference type="Google" id="ProtNLM"/>
    </source>
</evidence>
<feature type="chain" id="PRO_5044425722" description="Lipoprotein" evidence="1">
    <location>
        <begin position="26"/>
        <end position="197"/>
    </location>
</feature>
<name>A0A6J5ES20_9BURK</name>
<evidence type="ECO:0000313" key="3">
    <source>
        <dbReference type="Proteomes" id="UP000494330"/>
    </source>
</evidence>
<keyword evidence="3" id="KW-1185">Reference proteome</keyword>
<sequence>MSIISSVVKCCVISVALAGTANVLADEEAPTSIRLSNGRHLQQDEDGKRLIEVDIAHHRSITVKLPTALRRAVSSASSIGFPSADSKVVDGKEIVLVVVSQSSSNNPTGYCGAGEESTLYALQIDGNAAVPRYSMPVQSCLHTVSLDTYVNNRSPWLAIEWLDDPLGFKINWSFIDETAHVTRQYRYNGSTFVQSKK</sequence>
<dbReference type="EMBL" id="CABVQD010000035">
    <property type="protein sequence ID" value="VWC33128.1"/>
    <property type="molecule type" value="Genomic_DNA"/>
</dbReference>
<evidence type="ECO:0000256" key="1">
    <source>
        <dbReference type="SAM" id="SignalP"/>
    </source>
</evidence>
<protein>
    <recommendedName>
        <fullName evidence="4">Lipoprotein</fullName>
    </recommendedName>
</protein>